<name>A0A366H990_9BACT</name>
<feature type="chain" id="PRO_5016793138" description="LVIVD repeat-containing protein" evidence="1">
    <location>
        <begin position="28"/>
        <end position="726"/>
    </location>
</feature>
<gene>
    <name evidence="2" type="ORF">DES53_11292</name>
</gene>
<reference evidence="2 3" key="1">
    <citation type="submission" date="2018-06" db="EMBL/GenBank/DDBJ databases">
        <title>Genomic Encyclopedia of Type Strains, Phase IV (KMG-IV): sequencing the most valuable type-strain genomes for metagenomic binning, comparative biology and taxonomic classification.</title>
        <authorList>
            <person name="Goeker M."/>
        </authorList>
    </citation>
    <scope>NUCLEOTIDE SEQUENCE [LARGE SCALE GENOMIC DNA]</scope>
    <source>
        <strain evidence="2 3">DSM 25532</strain>
    </source>
</reference>
<evidence type="ECO:0008006" key="4">
    <source>
        <dbReference type="Google" id="ProtNLM"/>
    </source>
</evidence>
<evidence type="ECO:0000256" key="1">
    <source>
        <dbReference type="SAM" id="SignalP"/>
    </source>
</evidence>
<organism evidence="2 3">
    <name type="scientific">Roseimicrobium gellanilyticum</name>
    <dbReference type="NCBI Taxonomy" id="748857"/>
    <lineage>
        <taxon>Bacteria</taxon>
        <taxon>Pseudomonadati</taxon>
        <taxon>Verrucomicrobiota</taxon>
        <taxon>Verrucomicrobiia</taxon>
        <taxon>Verrucomicrobiales</taxon>
        <taxon>Verrucomicrobiaceae</taxon>
        <taxon>Roseimicrobium</taxon>
    </lineage>
</organism>
<dbReference type="OrthoDB" id="8375at2"/>
<dbReference type="InterPro" id="IPR015943">
    <property type="entry name" value="WD40/YVTN_repeat-like_dom_sf"/>
</dbReference>
<keyword evidence="1" id="KW-0732">Signal</keyword>
<evidence type="ECO:0000313" key="2">
    <source>
        <dbReference type="EMBL" id="RBP38094.1"/>
    </source>
</evidence>
<feature type="signal peptide" evidence="1">
    <location>
        <begin position="1"/>
        <end position="27"/>
    </location>
</feature>
<sequence length="726" mass="78520">MSLSMSPRRAAKLLLFALLAHPGNVPAADGKIIINAHPQPEYGLPIPFRKIPGTAGTLALEIVGGRLYTLEDNGLSIYNIDNAKHPKKLGHIGGMGNVRQLRVRGKTAFLTSRQCGLWAVDVSDESHPRILSNFDAAEMSTGLDVAGNVAFIGNRVYGIQCVDVSDPARMKNLSTLPTDESQSVCYANGWLLSGDWAGGEVTVIDVADPSAPMARARIHLDGYGDGLAVRGNTLFASTGQHKKSGPEEDRHGAGHGLDIFDISDPLKPVKLSRVSFPRYYFGPCDYWTPRLSANYCFASDTINGLFLLDIADLKNPRILGNLVLPKADPENPKIGVPYAQIMDPAIAQGDPVSSIAVGDGVLYISGNYTGIYLAEFPGKAKLDPIDKGPPPQLPAKPYLGQEEGFISSGPAASNPVRAVAVHGDIAYTANVWDGVKIHRLSDDGITEVGQIDIDYAADVKRSGNRLYVAEGQNGIGVYQIKSPTEVVEIGRLNVLEKGLNFAQFLWAFDSTEIVAATCAGSRINFVDFSNPKEPKIILSEAGSQLLYGSYGGQALVKQRYFALTRHVGGLMLFDLADNSAKKVWHDGFPLCSQTGSIAAMGDVFLTMRGGGYAFFDPEKPVATTKLERLKFPGQDTLPQDAPDDSPISKAMFPKTDWDGLPNYDPGTGKLAVLNRTHKNIRIYDFSDKSHPKLLKHHRLHSNPYAPAFWKGRVLLPGGYSGLLLEK</sequence>
<dbReference type="SUPFAM" id="SSF75011">
    <property type="entry name" value="3-carboxy-cis,cis-mucoante lactonizing enzyme"/>
    <property type="match status" value="1"/>
</dbReference>
<dbReference type="InterPro" id="IPR013211">
    <property type="entry name" value="LVIVD"/>
</dbReference>
<dbReference type="EMBL" id="QNRR01000012">
    <property type="protein sequence ID" value="RBP38094.1"/>
    <property type="molecule type" value="Genomic_DNA"/>
</dbReference>
<keyword evidence="3" id="KW-1185">Reference proteome</keyword>
<dbReference type="Pfam" id="PF08309">
    <property type="entry name" value="LVIVD"/>
    <property type="match status" value="3"/>
</dbReference>
<proteinExistence type="predicted"/>
<dbReference type="Gene3D" id="2.130.10.10">
    <property type="entry name" value="YVTN repeat-like/Quinoprotein amine dehydrogenase"/>
    <property type="match status" value="1"/>
</dbReference>
<accession>A0A366H990</accession>
<comment type="caution">
    <text evidence="2">The sequence shown here is derived from an EMBL/GenBank/DDBJ whole genome shotgun (WGS) entry which is preliminary data.</text>
</comment>
<protein>
    <recommendedName>
        <fullName evidence="4">LVIVD repeat-containing protein</fullName>
    </recommendedName>
</protein>
<dbReference type="AlphaFoldDB" id="A0A366H990"/>
<evidence type="ECO:0000313" key="3">
    <source>
        <dbReference type="Proteomes" id="UP000253426"/>
    </source>
</evidence>
<dbReference type="SUPFAM" id="SSF101908">
    <property type="entry name" value="Putative isomerase YbhE"/>
    <property type="match status" value="1"/>
</dbReference>
<dbReference type="Proteomes" id="UP000253426">
    <property type="component" value="Unassembled WGS sequence"/>
</dbReference>